<dbReference type="InterPro" id="IPR011782">
    <property type="entry name" value="Pept_S1C_Do"/>
</dbReference>
<feature type="signal peptide" evidence="10">
    <location>
        <begin position="1"/>
        <end position="24"/>
    </location>
</feature>
<feature type="chain" id="PRO_5038569889" evidence="10">
    <location>
        <begin position="25"/>
        <end position="529"/>
    </location>
</feature>
<evidence type="ECO:0000256" key="7">
    <source>
        <dbReference type="PIRSR" id="PIRSR611782-1"/>
    </source>
</evidence>
<evidence type="ECO:0000256" key="6">
    <source>
        <dbReference type="ARBA" id="ARBA00022825"/>
    </source>
</evidence>
<gene>
    <name evidence="12" type="ORF">GGQ61_003138</name>
</gene>
<feature type="domain" description="PDZ" evidence="11">
    <location>
        <begin position="435"/>
        <end position="517"/>
    </location>
</feature>
<feature type="compositionally biased region" description="Low complexity" evidence="9">
    <location>
        <begin position="125"/>
        <end position="135"/>
    </location>
</feature>
<dbReference type="AlphaFoldDB" id="A0A840A0J8"/>
<evidence type="ECO:0000256" key="9">
    <source>
        <dbReference type="SAM" id="MobiDB-lite"/>
    </source>
</evidence>
<feature type="binding site" evidence="8">
    <location>
        <position position="152"/>
    </location>
    <ligand>
        <name>substrate</name>
    </ligand>
</feature>
<evidence type="ECO:0000256" key="1">
    <source>
        <dbReference type="ARBA" id="ARBA00010541"/>
    </source>
</evidence>
<dbReference type="PRINTS" id="PR00834">
    <property type="entry name" value="PROTEASES2C"/>
</dbReference>
<keyword evidence="6" id="KW-0720">Serine protease</keyword>
<proteinExistence type="inferred from homology"/>
<evidence type="ECO:0000256" key="10">
    <source>
        <dbReference type="SAM" id="SignalP"/>
    </source>
</evidence>
<evidence type="ECO:0000256" key="5">
    <source>
        <dbReference type="ARBA" id="ARBA00022801"/>
    </source>
</evidence>
<dbReference type="GO" id="GO:0006508">
    <property type="term" value="P:proteolysis"/>
    <property type="evidence" value="ECO:0007669"/>
    <property type="project" value="UniProtKB-KW"/>
</dbReference>
<feature type="binding site" evidence="8">
    <location>
        <position position="182"/>
    </location>
    <ligand>
        <name>substrate</name>
    </ligand>
</feature>
<feature type="active site" description="Charge relay system" evidence="7">
    <location>
        <position position="254"/>
    </location>
</feature>
<feature type="binding site" evidence="8">
    <location>
        <begin position="252"/>
        <end position="254"/>
    </location>
    <ligand>
        <name>substrate</name>
    </ligand>
</feature>
<dbReference type="Gene3D" id="2.30.42.10">
    <property type="match status" value="2"/>
</dbReference>
<dbReference type="EMBL" id="JACIDK010000004">
    <property type="protein sequence ID" value="MBB3892405.1"/>
    <property type="molecule type" value="Genomic_DNA"/>
</dbReference>
<dbReference type="SUPFAM" id="SSF50156">
    <property type="entry name" value="PDZ domain-like"/>
    <property type="match status" value="2"/>
</dbReference>
<keyword evidence="13" id="KW-1185">Reference proteome</keyword>
<dbReference type="GO" id="GO:0004252">
    <property type="term" value="F:serine-type endopeptidase activity"/>
    <property type="evidence" value="ECO:0007669"/>
    <property type="project" value="InterPro"/>
</dbReference>
<keyword evidence="2 12" id="KW-0645">Protease</keyword>
<dbReference type="Pfam" id="PF13180">
    <property type="entry name" value="PDZ_2"/>
    <property type="match status" value="2"/>
</dbReference>
<evidence type="ECO:0000313" key="12">
    <source>
        <dbReference type="EMBL" id="MBB3892405.1"/>
    </source>
</evidence>
<comment type="similarity">
    <text evidence="1">Belongs to the peptidase S1C family.</text>
</comment>
<dbReference type="SMART" id="SM00228">
    <property type="entry name" value="PDZ"/>
    <property type="match status" value="2"/>
</dbReference>
<feature type="domain" description="PDZ" evidence="11">
    <location>
        <begin position="298"/>
        <end position="389"/>
    </location>
</feature>
<protein>
    <submittedName>
        <fullName evidence="12">Serine protease Do</fullName>
        <ecNumber evidence="12">3.4.21.107</ecNumber>
    </submittedName>
</protein>
<organism evidence="12 13">
    <name type="scientific">Phenylobacterium haematophilum</name>
    <dbReference type="NCBI Taxonomy" id="98513"/>
    <lineage>
        <taxon>Bacteria</taxon>
        <taxon>Pseudomonadati</taxon>
        <taxon>Pseudomonadota</taxon>
        <taxon>Alphaproteobacteria</taxon>
        <taxon>Caulobacterales</taxon>
        <taxon>Caulobacteraceae</taxon>
        <taxon>Phenylobacterium</taxon>
    </lineage>
</organism>
<dbReference type="Pfam" id="PF13365">
    <property type="entry name" value="Trypsin_2"/>
    <property type="match status" value="1"/>
</dbReference>
<keyword evidence="3 10" id="KW-0732">Signal</keyword>
<dbReference type="RefSeq" id="WP_183774584.1">
    <property type="nucleotide sequence ID" value="NZ_JACIDK010000004.1"/>
</dbReference>
<dbReference type="NCBIfam" id="TIGR02037">
    <property type="entry name" value="degP_htrA_DO"/>
    <property type="match status" value="1"/>
</dbReference>
<dbReference type="InterPro" id="IPR036034">
    <property type="entry name" value="PDZ_sf"/>
</dbReference>
<dbReference type="InterPro" id="IPR009003">
    <property type="entry name" value="Peptidase_S1_PA"/>
</dbReference>
<dbReference type="Proteomes" id="UP000530564">
    <property type="component" value="Unassembled WGS sequence"/>
</dbReference>
<reference evidence="12 13" key="1">
    <citation type="submission" date="2020-08" db="EMBL/GenBank/DDBJ databases">
        <title>Genomic Encyclopedia of Type Strains, Phase IV (KMG-IV): sequencing the most valuable type-strain genomes for metagenomic binning, comparative biology and taxonomic classification.</title>
        <authorList>
            <person name="Goeker M."/>
        </authorList>
    </citation>
    <scope>NUCLEOTIDE SEQUENCE [LARGE SCALE GENOMIC DNA]</scope>
    <source>
        <strain evidence="12 13">DSM 21793</strain>
    </source>
</reference>
<feature type="region of interest" description="Disordered" evidence="9">
    <location>
        <begin position="396"/>
        <end position="427"/>
    </location>
</feature>
<evidence type="ECO:0000256" key="2">
    <source>
        <dbReference type="ARBA" id="ARBA00022670"/>
    </source>
</evidence>
<dbReference type="PROSITE" id="PS50106">
    <property type="entry name" value="PDZ"/>
    <property type="match status" value="2"/>
</dbReference>
<dbReference type="PANTHER" id="PTHR22939">
    <property type="entry name" value="SERINE PROTEASE FAMILY S1C HTRA-RELATED"/>
    <property type="match status" value="1"/>
</dbReference>
<dbReference type="InterPro" id="IPR001478">
    <property type="entry name" value="PDZ"/>
</dbReference>
<accession>A0A840A0J8</accession>
<feature type="region of interest" description="Disordered" evidence="9">
    <location>
        <begin position="96"/>
        <end position="135"/>
    </location>
</feature>
<dbReference type="EC" id="3.4.21.107" evidence="12"/>
<keyword evidence="5 12" id="KW-0378">Hydrolase</keyword>
<name>A0A840A0J8_9CAUL</name>
<sequence>MTSKKTGYLLGALAGVGVATAALAGANLADQPRADSSVERSLLMRTSTAPIFAPPPGAPLSFADIFEKVSPAVVSINVTSDVDPSALRRVPGFENFPFDIVPRQPPGGGGDDEEGQQGQQGQGRGQPRLPSQQSSGSGFFISGDGYIVTNNHVVENAKEIKVVLKDERELDAVVVGRDEGTDLAVLKVKGSGFPYVNFENAGKPRVGDWVITVGNPFGLGGTATAGIISAYGRDIGETFVDYIQIDAPINRGNSGGPTFDVYGRVIGVNTAIFSPSGGSVGIGFAIPADVADSIAKQLISGGKITRGYIGASIQNFTAEMAEAQGMGSQRGAIVANVTPGGPSERGGLQSGDIVTSVNGVNVKTSSELTREVAKAKPGDVLRLDVLRAGKRKNLEIRSGVRPTERELAANDNQQGGGNRGGGDKPEAQAQRPVVLGLALAPLDEASRRRLNLDPGFKGVLIASVDQSSDAALRGLRKDDILVQANGEPVTTAAEFSAAVTAAKKAGRQSILVGVHRGGRTSFLPLKISG</sequence>
<dbReference type="SUPFAM" id="SSF50494">
    <property type="entry name" value="Trypsin-like serine proteases"/>
    <property type="match status" value="1"/>
</dbReference>
<evidence type="ECO:0000259" key="11">
    <source>
        <dbReference type="PROSITE" id="PS50106"/>
    </source>
</evidence>
<keyword evidence="4" id="KW-0677">Repeat</keyword>
<evidence type="ECO:0000256" key="8">
    <source>
        <dbReference type="PIRSR" id="PIRSR611782-2"/>
    </source>
</evidence>
<evidence type="ECO:0000256" key="4">
    <source>
        <dbReference type="ARBA" id="ARBA00022737"/>
    </source>
</evidence>
<comment type="caution">
    <text evidence="12">The sequence shown here is derived from an EMBL/GenBank/DDBJ whole genome shotgun (WGS) entry which is preliminary data.</text>
</comment>
<dbReference type="InterPro" id="IPR001940">
    <property type="entry name" value="Peptidase_S1C"/>
</dbReference>
<feature type="active site" description="Charge relay system" evidence="7">
    <location>
        <position position="152"/>
    </location>
</feature>
<dbReference type="Gene3D" id="2.40.10.120">
    <property type="match status" value="1"/>
</dbReference>
<evidence type="ECO:0000256" key="3">
    <source>
        <dbReference type="ARBA" id="ARBA00022729"/>
    </source>
</evidence>
<dbReference type="PANTHER" id="PTHR22939:SF129">
    <property type="entry name" value="SERINE PROTEASE HTRA2, MITOCHONDRIAL"/>
    <property type="match status" value="1"/>
</dbReference>
<feature type="active site" description="Charge relay system" evidence="7">
    <location>
        <position position="182"/>
    </location>
</feature>
<evidence type="ECO:0000313" key="13">
    <source>
        <dbReference type="Proteomes" id="UP000530564"/>
    </source>
</evidence>